<name>A0ABP4XNS6_9ACTN</name>
<gene>
    <name evidence="2" type="ORF">GCM10009682_05510</name>
</gene>
<dbReference type="EMBL" id="BAAALT010000009">
    <property type="protein sequence ID" value="GAA1786319.1"/>
    <property type="molecule type" value="Genomic_DNA"/>
</dbReference>
<organism evidence="2 3">
    <name type="scientific">Luedemannella flava</name>
    <dbReference type="NCBI Taxonomy" id="349316"/>
    <lineage>
        <taxon>Bacteria</taxon>
        <taxon>Bacillati</taxon>
        <taxon>Actinomycetota</taxon>
        <taxon>Actinomycetes</taxon>
        <taxon>Micromonosporales</taxon>
        <taxon>Micromonosporaceae</taxon>
        <taxon>Luedemannella</taxon>
    </lineage>
</organism>
<proteinExistence type="predicted"/>
<evidence type="ECO:0000313" key="3">
    <source>
        <dbReference type="Proteomes" id="UP001500218"/>
    </source>
</evidence>
<evidence type="ECO:0000313" key="2">
    <source>
        <dbReference type="EMBL" id="GAA1786319.1"/>
    </source>
</evidence>
<evidence type="ECO:0008006" key="4">
    <source>
        <dbReference type="Google" id="ProtNLM"/>
    </source>
</evidence>
<evidence type="ECO:0000256" key="1">
    <source>
        <dbReference type="SAM" id="MobiDB-lite"/>
    </source>
</evidence>
<dbReference type="Proteomes" id="UP001500218">
    <property type="component" value="Unassembled WGS sequence"/>
</dbReference>
<keyword evidence="3" id="KW-1185">Reference proteome</keyword>
<accession>A0ABP4XNS6</accession>
<feature type="region of interest" description="Disordered" evidence="1">
    <location>
        <begin position="180"/>
        <end position="207"/>
    </location>
</feature>
<sequence length="207" mass="23190">MAGLHGNEQLRPLGWMREKREERANRRLMTQRARVVAQVELLGPQWRVLDLNPADPDFIAIGPGGIFSVTVCDHGRSKVELAGEVVQIEGRRPPYVQMARKEAQRISDTLSAAAGRRIPVIPMLAFMGTGQLVYWGKPPEGCVVSSYRDLRRALDAHGNRLGQPTIDKLCALADHPDTWTNHSNEDAPNYQWYPEGTSAADKSRDRR</sequence>
<comment type="caution">
    <text evidence="2">The sequence shown here is derived from an EMBL/GenBank/DDBJ whole genome shotgun (WGS) entry which is preliminary data.</text>
</comment>
<protein>
    <recommendedName>
        <fullName evidence="4">Nuclease</fullName>
    </recommendedName>
</protein>
<reference evidence="3" key="1">
    <citation type="journal article" date="2019" name="Int. J. Syst. Evol. Microbiol.">
        <title>The Global Catalogue of Microorganisms (GCM) 10K type strain sequencing project: providing services to taxonomists for standard genome sequencing and annotation.</title>
        <authorList>
            <consortium name="The Broad Institute Genomics Platform"/>
            <consortium name="The Broad Institute Genome Sequencing Center for Infectious Disease"/>
            <person name="Wu L."/>
            <person name="Ma J."/>
        </authorList>
    </citation>
    <scope>NUCLEOTIDE SEQUENCE [LARGE SCALE GENOMIC DNA]</scope>
    <source>
        <strain evidence="3">JCM 13250</strain>
    </source>
</reference>